<feature type="domain" description="CAAX prenyl protease 2/Lysostaphin resistance protein A-like" evidence="2">
    <location>
        <begin position="155"/>
        <end position="258"/>
    </location>
</feature>
<dbReference type="PANTHER" id="PTHR35797:SF1">
    <property type="entry name" value="PROTEASE"/>
    <property type="match status" value="1"/>
</dbReference>
<evidence type="ECO:0000256" key="1">
    <source>
        <dbReference type="SAM" id="Phobius"/>
    </source>
</evidence>
<keyword evidence="1" id="KW-0812">Transmembrane</keyword>
<dbReference type="EMBL" id="JAMQOQ010000005">
    <property type="protein sequence ID" value="MDS0296100.1"/>
    <property type="molecule type" value="Genomic_DNA"/>
</dbReference>
<dbReference type="Pfam" id="PF02517">
    <property type="entry name" value="Rce1-like"/>
    <property type="match status" value="1"/>
</dbReference>
<evidence type="ECO:0000313" key="3">
    <source>
        <dbReference type="EMBL" id="MDS0296100.1"/>
    </source>
</evidence>
<feature type="transmembrane region" description="Helical" evidence="1">
    <location>
        <begin position="218"/>
        <end position="238"/>
    </location>
</feature>
<dbReference type="PANTHER" id="PTHR35797">
    <property type="entry name" value="PROTEASE-RELATED"/>
    <property type="match status" value="1"/>
</dbReference>
<keyword evidence="1" id="KW-1133">Transmembrane helix</keyword>
<feature type="transmembrane region" description="Helical" evidence="1">
    <location>
        <begin position="45"/>
        <end position="69"/>
    </location>
</feature>
<feature type="transmembrane region" description="Helical" evidence="1">
    <location>
        <begin position="12"/>
        <end position="33"/>
    </location>
</feature>
<dbReference type="InterPro" id="IPR003675">
    <property type="entry name" value="Rce1/LyrA-like_dom"/>
</dbReference>
<sequence>MALESVRTRRVGVFLAVAFGVAWATAAAIYATGGLADSPVVVPGLGLTLASVLLPTAYMFAPAVGNVAARLATGEGRSNLRVRPHLSGSLRVYAAAWVAPALLTFLGAALYFAVFPGQFDPTLSAYRSALEAAAGGVPVDPWTLVGIQVVAALTIAPLINAVFAFGEEFGWRAYLLPNLLPLGATRATLLVGVVWGVWHWPIVAMGYNYGFGYVGAPWTGFLAMCLFTVATGVFLAWATLRTDSVWPAAVGHGAINAVAGLGTLFVLGSPHSLLGPAPVGALAALPWVALAAWLLLRSDAFAS</sequence>
<protein>
    <submittedName>
        <fullName evidence="3">CPBP family intramembrane metalloprotease</fullName>
    </submittedName>
</protein>
<dbReference type="InterPro" id="IPR042150">
    <property type="entry name" value="MmRce1-like"/>
</dbReference>
<accession>A0ABU2G5P6</accession>
<dbReference type="Proteomes" id="UP001254813">
    <property type="component" value="Unassembled WGS sequence"/>
</dbReference>
<evidence type="ECO:0000313" key="4">
    <source>
        <dbReference type="Proteomes" id="UP001254813"/>
    </source>
</evidence>
<comment type="caution">
    <text evidence="3">The sequence shown here is derived from an EMBL/GenBank/DDBJ whole genome shotgun (WGS) entry which is preliminary data.</text>
</comment>
<keyword evidence="4" id="KW-1185">Reference proteome</keyword>
<feature type="transmembrane region" description="Helical" evidence="1">
    <location>
        <begin position="273"/>
        <end position="296"/>
    </location>
</feature>
<organism evidence="3 4">
    <name type="scientific">Halogeometricum luteum</name>
    <dbReference type="NCBI Taxonomy" id="2950537"/>
    <lineage>
        <taxon>Archaea</taxon>
        <taxon>Methanobacteriati</taxon>
        <taxon>Methanobacteriota</taxon>
        <taxon>Stenosarchaea group</taxon>
        <taxon>Halobacteria</taxon>
        <taxon>Halobacteriales</taxon>
        <taxon>Haloferacaceae</taxon>
        <taxon>Halogeometricum</taxon>
    </lineage>
</organism>
<name>A0ABU2G5P6_9EURY</name>
<evidence type="ECO:0000259" key="2">
    <source>
        <dbReference type="Pfam" id="PF02517"/>
    </source>
</evidence>
<feature type="transmembrane region" description="Helical" evidence="1">
    <location>
        <begin position="145"/>
        <end position="166"/>
    </location>
</feature>
<keyword evidence="1" id="KW-0472">Membrane</keyword>
<proteinExistence type="predicted"/>
<keyword evidence="3" id="KW-0482">Metalloprotease</keyword>
<dbReference type="RefSeq" id="WP_310930085.1">
    <property type="nucleotide sequence ID" value="NZ_JAMQOQ010000005.1"/>
</dbReference>
<reference evidence="3 4" key="1">
    <citation type="submission" date="2022-06" db="EMBL/GenBank/DDBJ databases">
        <title>Halogeometricum sp. a new haloarchaeum isolate from saline soil.</title>
        <authorList>
            <person name="Strakova D."/>
            <person name="Galisteo C."/>
            <person name="Sanchez-Porro C."/>
            <person name="Ventosa A."/>
        </authorList>
    </citation>
    <scope>NUCLEOTIDE SEQUENCE [LARGE SCALE GENOMIC DNA]</scope>
    <source>
        <strain evidence="4">S3BR25-2</strain>
    </source>
</reference>
<feature type="transmembrane region" description="Helical" evidence="1">
    <location>
        <begin position="245"/>
        <end position="267"/>
    </location>
</feature>
<feature type="transmembrane region" description="Helical" evidence="1">
    <location>
        <begin position="90"/>
        <end position="114"/>
    </location>
</feature>
<feature type="transmembrane region" description="Helical" evidence="1">
    <location>
        <begin position="178"/>
        <end position="198"/>
    </location>
</feature>
<keyword evidence="3" id="KW-0645">Protease</keyword>
<keyword evidence="3" id="KW-0378">Hydrolase</keyword>
<gene>
    <name evidence="3" type="ORF">NDI79_18145</name>
</gene>
<dbReference type="GO" id="GO:0008237">
    <property type="term" value="F:metallopeptidase activity"/>
    <property type="evidence" value="ECO:0007669"/>
    <property type="project" value="UniProtKB-KW"/>
</dbReference>